<dbReference type="AlphaFoldDB" id="J9G5M9"/>
<dbReference type="EMBL" id="AMCI01006155">
    <property type="protein sequence ID" value="EJW94824.1"/>
    <property type="molecule type" value="Genomic_DNA"/>
</dbReference>
<evidence type="ECO:0000313" key="1">
    <source>
        <dbReference type="EMBL" id="EJW94824.1"/>
    </source>
</evidence>
<reference evidence="1" key="1">
    <citation type="journal article" date="2012" name="PLoS ONE">
        <title>Gene sets for utilization of primary and secondary nutrition supplies in the distal gut of endangered iberian lynx.</title>
        <authorList>
            <person name="Alcaide M."/>
            <person name="Messina E."/>
            <person name="Richter M."/>
            <person name="Bargiela R."/>
            <person name="Peplies J."/>
            <person name="Huws S.A."/>
            <person name="Newbold C.J."/>
            <person name="Golyshin P.N."/>
            <person name="Simon M.A."/>
            <person name="Lopez G."/>
            <person name="Yakimov M.M."/>
            <person name="Ferrer M."/>
        </authorList>
    </citation>
    <scope>NUCLEOTIDE SEQUENCE</scope>
</reference>
<name>J9G5M9_9ZZZZ</name>
<protein>
    <submittedName>
        <fullName evidence="1">Uncharacterized protein</fullName>
    </submittedName>
</protein>
<sequence length="51" mass="5820">MSSSVTKNAFVISLFAEKDLPEPGVPRIRPFGFFSFFLSTIIRLLDRAFRP</sequence>
<proteinExistence type="predicted"/>
<comment type="caution">
    <text evidence="1">The sequence shown here is derived from an EMBL/GenBank/DDBJ whole genome shotgun (WGS) entry which is preliminary data.</text>
</comment>
<organism evidence="1">
    <name type="scientific">gut metagenome</name>
    <dbReference type="NCBI Taxonomy" id="749906"/>
    <lineage>
        <taxon>unclassified sequences</taxon>
        <taxon>metagenomes</taxon>
        <taxon>organismal metagenomes</taxon>
    </lineage>
</organism>
<gene>
    <name evidence="1" type="ORF">EVA_17069</name>
</gene>
<accession>J9G5M9</accession>